<dbReference type="SUPFAM" id="SSF49785">
    <property type="entry name" value="Galactose-binding domain-like"/>
    <property type="match status" value="3"/>
</dbReference>
<dbReference type="Gene3D" id="2.60.120.260">
    <property type="entry name" value="Galactose-binding domain-like"/>
    <property type="match status" value="3"/>
</dbReference>
<name>A0ABW3WM48_9FLAO</name>
<gene>
    <name evidence="4" type="ORF">ACFQ5N_00330</name>
</gene>
<feature type="domain" description="Secretion system C-terminal sorting" evidence="3">
    <location>
        <begin position="862"/>
        <end position="934"/>
    </location>
</feature>
<keyword evidence="5" id="KW-1185">Reference proteome</keyword>
<dbReference type="InterPro" id="IPR026444">
    <property type="entry name" value="Secre_tail"/>
</dbReference>
<dbReference type="RefSeq" id="WP_386806789.1">
    <property type="nucleotide sequence ID" value="NZ_JBHTMV010000001.1"/>
</dbReference>
<dbReference type="Gene3D" id="2.160.20.10">
    <property type="entry name" value="Single-stranded right-handed beta-helix, Pectin lyase-like"/>
    <property type="match status" value="1"/>
</dbReference>
<dbReference type="SUPFAM" id="SSF51126">
    <property type="entry name" value="Pectin lyase-like"/>
    <property type="match status" value="1"/>
</dbReference>
<reference evidence="5" key="1">
    <citation type="journal article" date="2019" name="Int. J. Syst. Evol. Microbiol.">
        <title>The Global Catalogue of Microorganisms (GCM) 10K type strain sequencing project: providing services to taxonomists for standard genome sequencing and annotation.</title>
        <authorList>
            <consortium name="The Broad Institute Genomics Platform"/>
            <consortium name="The Broad Institute Genome Sequencing Center for Infectious Disease"/>
            <person name="Wu L."/>
            <person name="Ma J."/>
        </authorList>
    </citation>
    <scope>NUCLEOTIDE SEQUENCE [LARGE SCALE GENOMIC DNA]</scope>
    <source>
        <strain evidence="5">CCUG 62221</strain>
    </source>
</reference>
<sequence>MKKNYLFIFTLLICLLANSQNQNFIINDNDPYKINEEILGNAINGGDTIFISSARTKPIKFELINGNENEPIVIINKGGQVKIENLNNYSWGAIVFENCNYIKISGAGHSNYKYGFKLAADECGLAFTELSSNCEAEFIKISHDGFFGIYAKKDFNGNPPYPYPIFENLVIHDCFIENVSEGMYLGETKTPGMIFKHVKIYNNIVRNTLRESIQIANMVEDVEIFNNTLLNAGLENLYAHTNILQIGDNSVVNAYNNILINAPSNGIIALGRGNSTFTNNYIASTTGIFIDDRTVSDTLTPLNFNQNYFKNISGNQIIKNYNQNNYITAKNNSYDTDITFFLNESGNSNNITVTNNNLENIQEIEFTDPNNNDYSLTSSNPITYQNMGAPGGPEYFETASKQITITADMITDLVSEGSINSPLFLFDEQETDIETNAHPTSSSWKPATKMNNTSYHAVLDLGAEYYISEIDLHDMEAAFNFTIEYVKDSNWFKLFIDPCDTYNTWSKNETDITTRYLRFSMYDNVYAAVNEIFIYGHLAEITTDNQIIISPDMVSDLVKGGSINSPLLLFDEQNIDIETGKEATSNSWKPYYTNENAPYYTIIDLGKEYSISEINLHDMNNTQDFIVEYGEPLNWTTLFVDPLDTYNSWTKHITNITTRYLRLAMIKSPYAAVNEIIIYGSPIFNAFEIEEIVGKEHLIITSNMITDLVEGGSVNSPSFLFDEQHLYTESLEQPTSISWKPNYTMSDTAYHVIVDLQETYNISKINLHDMHNSYNFNVAYRDGTNWTTLFVDPCNNFNTWNIHNVALSTRYLRFSMYDNVFASINEIFIYGEPSNSLAKTSKNKTNYVNVDDPILNIETLNLFPNPVNKKLNIVFPSKMVGKNKLTITDLLGRIIHSENILISETTYITELTSNQLPKENGIYIILIMHESGNYKTLKFLKI</sequence>
<accession>A0ABW3WM48</accession>
<dbReference type="Proteomes" id="UP001597241">
    <property type="component" value="Unassembled WGS sequence"/>
</dbReference>
<dbReference type="Pfam" id="PF18962">
    <property type="entry name" value="Por_Secre_tail"/>
    <property type="match status" value="1"/>
</dbReference>
<comment type="caution">
    <text evidence="4">The sequence shown here is derived from an EMBL/GenBank/DDBJ whole genome shotgun (WGS) entry which is preliminary data.</text>
</comment>
<proteinExistence type="predicted"/>
<protein>
    <submittedName>
        <fullName evidence="4">T9SS type A sorting domain-containing protein</fullName>
    </submittedName>
</protein>
<evidence type="ECO:0000259" key="3">
    <source>
        <dbReference type="Pfam" id="PF18962"/>
    </source>
</evidence>
<dbReference type="InterPro" id="IPR008979">
    <property type="entry name" value="Galactose-bd-like_sf"/>
</dbReference>
<feature type="signal peptide" evidence="2">
    <location>
        <begin position="1"/>
        <end position="19"/>
    </location>
</feature>
<evidence type="ECO:0000256" key="1">
    <source>
        <dbReference type="ARBA" id="ARBA00022729"/>
    </source>
</evidence>
<feature type="chain" id="PRO_5045458091" evidence="2">
    <location>
        <begin position="20"/>
        <end position="942"/>
    </location>
</feature>
<evidence type="ECO:0000313" key="4">
    <source>
        <dbReference type="EMBL" id="MFD1292266.1"/>
    </source>
</evidence>
<evidence type="ECO:0000256" key="2">
    <source>
        <dbReference type="SAM" id="SignalP"/>
    </source>
</evidence>
<dbReference type="EMBL" id="JBHTMV010000001">
    <property type="protein sequence ID" value="MFD1292266.1"/>
    <property type="molecule type" value="Genomic_DNA"/>
</dbReference>
<dbReference type="InterPro" id="IPR012334">
    <property type="entry name" value="Pectin_lyas_fold"/>
</dbReference>
<keyword evidence="1 2" id="KW-0732">Signal</keyword>
<dbReference type="InterPro" id="IPR011050">
    <property type="entry name" value="Pectin_lyase_fold/virulence"/>
</dbReference>
<organism evidence="4 5">
    <name type="scientific">Lutibacter holmesii</name>
    <dbReference type="NCBI Taxonomy" id="1137985"/>
    <lineage>
        <taxon>Bacteria</taxon>
        <taxon>Pseudomonadati</taxon>
        <taxon>Bacteroidota</taxon>
        <taxon>Flavobacteriia</taxon>
        <taxon>Flavobacteriales</taxon>
        <taxon>Flavobacteriaceae</taxon>
        <taxon>Lutibacter</taxon>
    </lineage>
</organism>
<evidence type="ECO:0000313" key="5">
    <source>
        <dbReference type="Proteomes" id="UP001597241"/>
    </source>
</evidence>